<evidence type="ECO:0000256" key="2">
    <source>
        <dbReference type="ARBA" id="ARBA00023235"/>
    </source>
</evidence>
<dbReference type="InterPro" id="IPR018496">
    <property type="entry name" value="PsdUridine_synth_RsuA/RluB_CS"/>
</dbReference>
<dbReference type="AlphaFoldDB" id="A0A1C4EIQ1"/>
<dbReference type="InterPro" id="IPR020103">
    <property type="entry name" value="PsdUridine_synth_cat_dom_sf"/>
</dbReference>
<comment type="similarity">
    <text evidence="1 3">Belongs to the pseudouridine synthase RsuA family.</text>
</comment>
<dbReference type="PANTHER" id="PTHR47683">
    <property type="entry name" value="PSEUDOURIDINE SYNTHASE FAMILY PROTEIN-RELATED"/>
    <property type="match status" value="1"/>
</dbReference>
<evidence type="ECO:0000313" key="6">
    <source>
        <dbReference type="Proteomes" id="UP000242818"/>
    </source>
</evidence>
<name>A0A1C4EIQ1_9BACT</name>
<dbReference type="PROSITE" id="PS01149">
    <property type="entry name" value="PSI_RSU"/>
    <property type="match status" value="1"/>
</dbReference>
<dbReference type="GO" id="GO:0006364">
    <property type="term" value="P:rRNA processing"/>
    <property type="evidence" value="ECO:0007669"/>
    <property type="project" value="UniProtKB-ARBA"/>
</dbReference>
<dbReference type="EMBL" id="FMAR01000008">
    <property type="protein sequence ID" value="SCC43362.1"/>
    <property type="molecule type" value="Genomic_DNA"/>
</dbReference>
<dbReference type="InterPro" id="IPR000748">
    <property type="entry name" value="PsdUridine_synth_RsuA/RluB/E/F"/>
</dbReference>
<dbReference type="NCBIfam" id="TIGR00093">
    <property type="entry name" value="pseudouridine synthase"/>
    <property type="match status" value="1"/>
</dbReference>
<proteinExistence type="inferred from homology"/>
<dbReference type="GO" id="GO:0140098">
    <property type="term" value="F:catalytic activity, acting on RNA"/>
    <property type="evidence" value="ECO:0007669"/>
    <property type="project" value="UniProtKB-ARBA"/>
</dbReference>
<dbReference type="Proteomes" id="UP000242818">
    <property type="component" value="Unassembled WGS sequence"/>
</dbReference>
<dbReference type="PANTHER" id="PTHR47683:SF2">
    <property type="entry name" value="RNA-BINDING S4 DOMAIN-CONTAINING PROTEIN"/>
    <property type="match status" value="1"/>
</dbReference>
<dbReference type="OrthoDB" id="1012272at2"/>
<organism evidence="5 6">
    <name type="scientific">Chitinophaga costaii</name>
    <dbReference type="NCBI Taxonomy" id="1335309"/>
    <lineage>
        <taxon>Bacteria</taxon>
        <taxon>Pseudomonadati</taxon>
        <taxon>Bacteroidota</taxon>
        <taxon>Chitinophagia</taxon>
        <taxon>Chitinophagales</taxon>
        <taxon>Chitinophagaceae</taxon>
        <taxon>Chitinophaga</taxon>
    </lineage>
</organism>
<evidence type="ECO:0000256" key="1">
    <source>
        <dbReference type="ARBA" id="ARBA00008348"/>
    </source>
</evidence>
<reference evidence="5 6" key="1">
    <citation type="submission" date="2016-08" db="EMBL/GenBank/DDBJ databases">
        <authorList>
            <person name="Seilhamer J.J."/>
        </authorList>
    </citation>
    <scope>NUCLEOTIDE SEQUENCE [LARGE SCALE GENOMIC DNA]</scope>
    <source>
        <strain evidence="5 6">A37T2</strain>
    </source>
</reference>
<dbReference type="Pfam" id="PF00849">
    <property type="entry name" value="PseudoU_synth_2"/>
    <property type="match status" value="1"/>
</dbReference>
<dbReference type="RefSeq" id="WP_089712775.1">
    <property type="nucleotide sequence ID" value="NZ_FMAR01000008.1"/>
</dbReference>
<feature type="domain" description="Pseudouridine synthase RsuA/RluA-like" evidence="4">
    <location>
        <begin position="8"/>
        <end position="161"/>
    </location>
</feature>
<protein>
    <recommendedName>
        <fullName evidence="3">Pseudouridine synthase</fullName>
        <ecNumber evidence="3">5.4.99.-</ecNumber>
    </recommendedName>
</protein>
<dbReference type="Gene3D" id="3.30.70.1560">
    <property type="entry name" value="Alpha-L RNA-binding motif"/>
    <property type="match status" value="1"/>
</dbReference>
<dbReference type="Gene3D" id="3.30.70.580">
    <property type="entry name" value="Pseudouridine synthase I, catalytic domain, N-terminal subdomain"/>
    <property type="match status" value="1"/>
</dbReference>
<accession>A0A1C4EIQ1</accession>
<dbReference type="GO" id="GO:0009982">
    <property type="term" value="F:pseudouridine synthase activity"/>
    <property type="evidence" value="ECO:0007669"/>
    <property type="project" value="InterPro"/>
</dbReference>
<evidence type="ECO:0000313" key="5">
    <source>
        <dbReference type="EMBL" id="SCC43362.1"/>
    </source>
</evidence>
<keyword evidence="6" id="KW-1185">Reference proteome</keyword>
<sequence length="212" mass="24192">MHNTRHRYFVINKPHGMLSQFMTRFEGEQHLPMLGALDFPFPEGTHAIGRLDKDSEGLLLLTTNQRVTRLLFNSKVPHERTYLVKVKHAVTAEKLLLLQTGIPIRIKGGLFYTTPPCNVQIVSPPAHLFARLGEPPDYGKVTWLRITLTEGKYHQVRKMVSNAGHRCLRLIRVSIEALLLGDLQPGQVLEIGEEDFFTQLKIENWQPAALRQ</sequence>
<keyword evidence="2 3" id="KW-0413">Isomerase</keyword>
<dbReference type="InterPro" id="IPR050343">
    <property type="entry name" value="RsuA_PseudoU_synthase"/>
</dbReference>
<dbReference type="GO" id="GO:0003723">
    <property type="term" value="F:RNA binding"/>
    <property type="evidence" value="ECO:0007669"/>
    <property type="project" value="InterPro"/>
</dbReference>
<evidence type="ECO:0000256" key="3">
    <source>
        <dbReference type="RuleBase" id="RU003887"/>
    </source>
</evidence>
<dbReference type="STRING" id="1335309.GA0116948_108139"/>
<dbReference type="InterPro" id="IPR020094">
    <property type="entry name" value="TruA/RsuA/RluB/E/F_N"/>
</dbReference>
<dbReference type="SUPFAM" id="SSF55120">
    <property type="entry name" value="Pseudouridine synthase"/>
    <property type="match status" value="1"/>
</dbReference>
<dbReference type="InterPro" id="IPR006145">
    <property type="entry name" value="PsdUridine_synth_RsuA/RluA"/>
</dbReference>
<dbReference type="InterPro" id="IPR042092">
    <property type="entry name" value="PsdUridine_s_RsuA/RluB/E/F_cat"/>
</dbReference>
<dbReference type="GO" id="GO:0001522">
    <property type="term" value="P:pseudouridine synthesis"/>
    <property type="evidence" value="ECO:0007669"/>
    <property type="project" value="InterPro"/>
</dbReference>
<gene>
    <name evidence="5" type="ORF">GA0116948_108139</name>
</gene>
<evidence type="ECO:0000259" key="4">
    <source>
        <dbReference type="Pfam" id="PF00849"/>
    </source>
</evidence>
<dbReference type="EC" id="5.4.99.-" evidence="3"/>